<organism evidence="2 3">
    <name type="scientific">Astathelohania contejeani</name>
    <dbReference type="NCBI Taxonomy" id="164912"/>
    <lineage>
        <taxon>Eukaryota</taxon>
        <taxon>Fungi</taxon>
        <taxon>Fungi incertae sedis</taxon>
        <taxon>Microsporidia</taxon>
        <taxon>Astathelohaniidae</taxon>
        <taxon>Astathelohania</taxon>
    </lineage>
</organism>
<dbReference type="Proteomes" id="UP001516464">
    <property type="component" value="Unassembled WGS sequence"/>
</dbReference>
<keyword evidence="1" id="KW-1133">Transmembrane helix</keyword>
<gene>
    <name evidence="2" type="ORF">TCON_2121</name>
</gene>
<proteinExistence type="predicted"/>
<accession>A0ABQ7HWV8</accession>
<name>A0ABQ7HWV8_9MICR</name>
<keyword evidence="1" id="KW-0472">Membrane</keyword>
<protein>
    <submittedName>
        <fullName evidence="2">Uncharacterized protein</fullName>
    </submittedName>
</protein>
<dbReference type="EMBL" id="SBIQ01000204">
    <property type="protein sequence ID" value="KAF7682669.1"/>
    <property type="molecule type" value="Genomic_DNA"/>
</dbReference>
<reference evidence="2 3" key="1">
    <citation type="submission" date="2019-01" db="EMBL/GenBank/DDBJ databases">
        <title>Genomes sequencing and comparative genomics of infectious freshwater microsporidia, Cucumispora dikerogammari and Thelohania contejeani.</title>
        <authorList>
            <person name="Cormier A."/>
            <person name="Giraud I."/>
            <person name="Wattier R."/>
            <person name="Teixeira M."/>
            <person name="Grandjean F."/>
            <person name="Rigaud T."/>
            <person name="Cordaux R."/>
        </authorList>
    </citation>
    <scope>NUCLEOTIDE SEQUENCE [LARGE SCALE GENOMIC DNA]</scope>
    <source>
        <strain evidence="2">T1</strain>
        <tissue evidence="2">Spores</tissue>
    </source>
</reference>
<feature type="transmembrane region" description="Helical" evidence="1">
    <location>
        <begin position="18"/>
        <end position="41"/>
    </location>
</feature>
<keyword evidence="1" id="KW-0812">Transmembrane</keyword>
<keyword evidence="3" id="KW-1185">Reference proteome</keyword>
<feature type="non-terminal residue" evidence="2">
    <location>
        <position position="1"/>
    </location>
</feature>
<comment type="caution">
    <text evidence="2">The sequence shown here is derived from an EMBL/GenBank/DDBJ whole genome shotgun (WGS) entry which is preliminary data.</text>
</comment>
<evidence type="ECO:0000256" key="1">
    <source>
        <dbReference type="SAM" id="Phobius"/>
    </source>
</evidence>
<evidence type="ECO:0000313" key="3">
    <source>
        <dbReference type="Proteomes" id="UP001516464"/>
    </source>
</evidence>
<evidence type="ECO:0000313" key="2">
    <source>
        <dbReference type="EMBL" id="KAF7682669.1"/>
    </source>
</evidence>
<sequence>PPIHLIDLYCFSTLYKNIIILGICSIVIVPIYIVIIVYICYYHCRCLRSSKANPSANIRTRAVSLENNTTNPTPPNSPHFPNNQMVTFRPLLPLPTPLPSPPPHLPPPLPPLSLFPQFPPPSSSHNTHRLYNNENDYETAPSINYLIMKRYSF</sequence>